<dbReference type="Gene3D" id="1.20.58.90">
    <property type="match status" value="1"/>
</dbReference>
<keyword evidence="4" id="KW-1185">Reference proteome</keyword>
<evidence type="ECO:0000256" key="2">
    <source>
        <dbReference type="SAM" id="MobiDB-lite"/>
    </source>
</evidence>
<feature type="compositionally biased region" description="Basic residues" evidence="2">
    <location>
        <begin position="97"/>
        <end position="108"/>
    </location>
</feature>
<dbReference type="GeneID" id="111117151"/>
<dbReference type="PROSITE" id="PS50238">
    <property type="entry name" value="RHOGAP"/>
    <property type="match status" value="1"/>
</dbReference>
<dbReference type="RefSeq" id="XP_022311939.1">
    <property type="nucleotide sequence ID" value="XM_022456231.1"/>
</dbReference>
<dbReference type="PANTHER" id="PTHR12783">
    <property type="entry name" value="RALA BINDING PROTEIN 1 RALBP1"/>
    <property type="match status" value="1"/>
</dbReference>
<evidence type="ECO:0000256" key="1">
    <source>
        <dbReference type="ARBA" id="ARBA00022468"/>
    </source>
</evidence>
<organism evidence="4 5">
    <name type="scientific">Crassostrea virginica</name>
    <name type="common">Eastern oyster</name>
    <dbReference type="NCBI Taxonomy" id="6565"/>
    <lineage>
        <taxon>Eukaryota</taxon>
        <taxon>Metazoa</taxon>
        <taxon>Spiralia</taxon>
        <taxon>Lophotrochozoa</taxon>
        <taxon>Mollusca</taxon>
        <taxon>Bivalvia</taxon>
        <taxon>Autobranchia</taxon>
        <taxon>Pteriomorphia</taxon>
        <taxon>Ostreida</taxon>
        <taxon>Ostreoidea</taxon>
        <taxon>Ostreidae</taxon>
        <taxon>Crassostrea</taxon>
    </lineage>
</organism>
<dbReference type="InterPro" id="IPR008936">
    <property type="entry name" value="Rho_GTPase_activation_prot"/>
</dbReference>
<evidence type="ECO:0000313" key="4">
    <source>
        <dbReference type="Proteomes" id="UP000694844"/>
    </source>
</evidence>
<proteinExistence type="predicted"/>
<feature type="region of interest" description="Disordered" evidence="2">
    <location>
        <begin position="1"/>
        <end position="122"/>
    </location>
</feature>
<dbReference type="Pfam" id="PF20924">
    <property type="entry name" value="RLIP76_Ral-bd"/>
    <property type="match status" value="1"/>
</dbReference>
<feature type="compositionally biased region" description="Basic and acidic residues" evidence="2">
    <location>
        <begin position="69"/>
        <end position="96"/>
    </location>
</feature>
<sequence length="579" mass="65354">MNPDSLEGSEEGKKRDILGKKRDSKKGQKDQGYVKFDEEDSDTSQLNLDDVKSPSKVKKSKSFFKKQKPKEEKKDKDIKKEEKEKEKDGKKEEKEAKKHKIKGKKKSKHDPPPPSEPAEATKPLFGVPLNVAVANDPSHDGIDLPRLFRECVDYIEEHGLSCEGIYRISGVKSKIQLLRDCYNRGAPVYLEEHEPNIIASLLKQFLRELPEPVLTKGLMGKFEEASVVRGEIARCEAFSRLINELPNCNRLLLSWMIVHMTHVIQREKENKMSLQNVSIVLSPTMQISHRVLNVLFQSSGKLFSDVQIKKYKPPIKPTTSRWSLELPESLALMEEELQKQESLLNALHAEINAGCTDEEKEEQLWEVQRVVTQLKRKIKQKQKEANERKSIELRPPTVSEEEELKLDLQVPVKQQAPPPPQQELISQQEAPPSSETTNQDVTDHKVIPKVPEVTNRDSIEVVDPSANERADKETTNAQQEETFDSSNQDEAYETVKEATISEVKQEVNATEDGEQRTAGKADSVAVKDEGGEPVGTSETGDQTIILQTGDQIKAPQTEMTEMDAVDSQSSTLTTRLQTP</sequence>
<feature type="compositionally biased region" description="Basic and acidic residues" evidence="2">
    <location>
        <begin position="10"/>
        <end position="29"/>
    </location>
</feature>
<dbReference type="OrthoDB" id="10033734at2759"/>
<feature type="domain" description="Rho-GAP" evidence="3">
    <location>
        <begin position="127"/>
        <end position="344"/>
    </location>
</feature>
<dbReference type="SUPFAM" id="SSF48350">
    <property type="entry name" value="GTPase activation domain, GAP"/>
    <property type="match status" value="1"/>
</dbReference>
<dbReference type="SMART" id="SM00324">
    <property type="entry name" value="RhoGAP"/>
    <property type="match status" value="1"/>
</dbReference>
<dbReference type="PANTHER" id="PTHR12783:SF5">
    <property type="entry name" value="RALA-BINDING PROTEIN 1"/>
    <property type="match status" value="1"/>
</dbReference>
<reference evidence="5" key="1">
    <citation type="submission" date="2025-08" db="UniProtKB">
        <authorList>
            <consortium name="RefSeq"/>
        </authorList>
    </citation>
    <scope>IDENTIFICATION</scope>
    <source>
        <tissue evidence="5">Whole sample</tissue>
    </source>
</reference>
<evidence type="ECO:0000313" key="5">
    <source>
        <dbReference type="RefSeq" id="XP_022311939.1"/>
    </source>
</evidence>
<dbReference type="GO" id="GO:0007264">
    <property type="term" value="P:small GTPase-mediated signal transduction"/>
    <property type="evidence" value="ECO:0007669"/>
    <property type="project" value="InterPro"/>
</dbReference>
<dbReference type="InterPro" id="IPR000198">
    <property type="entry name" value="RhoGAP_dom"/>
</dbReference>
<dbReference type="AlphaFoldDB" id="A0A8B8C9Y2"/>
<dbReference type="InterPro" id="IPR049041">
    <property type="entry name" value="RalBP1-like_Ral-bd"/>
</dbReference>
<feature type="compositionally biased region" description="Polar residues" evidence="2">
    <location>
        <begin position="536"/>
        <end position="550"/>
    </location>
</feature>
<dbReference type="Proteomes" id="UP000694844">
    <property type="component" value="Chromosome 10"/>
</dbReference>
<keyword evidence="1" id="KW-0343">GTPase activation</keyword>
<dbReference type="Pfam" id="PF00620">
    <property type="entry name" value="RhoGAP"/>
    <property type="match status" value="1"/>
</dbReference>
<accession>A0A8B8C9Y2</accession>
<evidence type="ECO:0000259" key="3">
    <source>
        <dbReference type="PROSITE" id="PS50238"/>
    </source>
</evidence>
<dbReference type="GO" id="GO:0005096">
    <property type="term" value="F:GTPase activator activity"/>
    <property type="evidence" value="ECO:0007669"/>
    <property type="project" value="UniProtKB-KW"/>
</dbReference>
<protein>
    <submittedName>
        <fullName evidence="5">RalA-binding protein 1-like</fullName>
    </submittedName>
</protein>
<feature type="region of interest" description="Disordered" evidence="2">
    <location>
        <begin position="378"/>
        <end position="579"/>
    </location>
</feature>
<feature type="compositionally biased region" description="Basic residues" evidence="2">
    <location>
        <begin position="55"/>
        <end position="68"/>
    </location>
</feature>
<dbReference type="KEGG" id="cvn:111117151"/>
<feature type="compositionally biased region" description="Polar residues" evidence="2">
    <location>
        <begin position="475"/>
        <end position="489"/>
    </location>
</feature>
<dbReference type="GO" id="GO:0031267">
    <property type="term" value="F:small GTPase binding"/>
    <property type="evidence" value="ECO:0007669"/>
    <property type="project" value="InterPro"/>
</dbReference>
<name>A0A8B8C9Y2_CRAVI</name>
<feature type="compositionally biased region" description="Low complexity" evidence="2">
    <location>
        <begin position="567"/>
        <end position="579"/>
    </location>
</feature>
<dbReference type="Gene3D" id="1.10.555.10">
    <property type="entry name" value="Rho GTPase activation protein"/>
    <property type="match status" value="1"/>
</dbReference>
<gene>
    <name evidence="5" type="primary">LOC111117151</name>
</gene>
<feature type="compositionally biased region" description="Basic and acidic residues" evidence="2">
    <location>
        <begin position="513"/>
        <end position="530"/>
    </location>
</feature>
<feature type="compositionally biased region" description="Polar residues" evidence="2">
    <location>
        <begin position="423"/>
        <end position="440"/>
    </location>
</feature>
<dbReference type="InterPro" id="IPR039767">
    <property type="entry name" value="RALBP1"/>
</dbReference>
<feature type="compositionally biased region" description="Basic and acidic residues" evidence="2">
    <location>
        <begin position="381"/>
        <end position="392"/>
    </location>
</feature>